<dbReference type="PANTHER" id="PTHR10127:SF839">
    <property type="entry name" value="HATCHING ENZYME 1.2-RELATED"/>
    <property type="match status" value="1"/>
</dbReference>
<proteinExistence type="predicted"/>
<evidence type="ECO:0000313" key="4">
    <source>
        <dbReference type="Ensembl" id="ENSPMGP00000024936.1"/>
    </source>
</evidence>
<dbReference type="Ensembl" id="ENSPMGT00000026563.1">
    <property type="protein sequence ID" value="ENSPMGP00000024936.1"/>
    <property type="gene ID" value="ENSPMGG00000020151.1"/>
</dbReference>
<dbReference type="GO" id="GO:0046872">
    <property type="term" value="F:metal ion binding"/>
    <property type="evidence" value="ECO:0007669"/>
    <property type="project" value="UniProtKB-KW"/>
</dbReference>
<dbReference type="SUPFAM" id="SSF55486">
    <property type="entry name" value="Metalloproteases ('zincins'), catalytic domain"/>
    <property type="match status" value="1"/>
</dbReference>
<dbReference type="Proteomes" id="UP000261520">
    <property type="component" value="Unplaced"/>
</dbReference>
<dbReference type="InterPro" id="IPR001506">
    <property type="entry name" value="Peptidase_M12A"/>
</dbReference>
<evidence type="ECO:0000313" key="5">
    <source>
        <dbReference type="Proteomes" id="UP000261520"/>
    </source>
</evidence>
<dbReference type="Pfam" id="PF01400">
    <property type="entry name" value="Astacin"/>
    <property type="match status" value="1"/>
</dbReference>
<dbReference type="PRINTS" id="PR00480">
    <property type="entry name" value="ASTACIN"/>
</dbReference>
<dbReference type="GO" id="GO:0006508">
    <property type="term" value="P:proteolysis"/>
    <property type="evidence" value="ECO:0007669"/>
    <property type="project" value="UniProtKB-KW"/>
</dbReference>
<keyword evidence="2" id="KW-0645">Protease</keyword>
<evidence type="ECO:0000256" key="2">
    <source>
        <dbReference type="RuleBase" id="RU361183"/>
    </source>
</evidence>
<dbReference type="Gene3D" id="3.40.390.10">
    <property type="entry name" value="Collagenase (Catalytic Domain)"/>
    <property type="match status" value="1"/>
</dbReference>
<sequence length="181" mass="20538">MNCPYLQKPSIFLIETLPSAGLLNMGFSGLSACSAGALHNNDINTLPCLLCTFVYSSCLWHKDASGLVTIPWQLPQQHLYTLCINHTLGFHDKKNQRGRHSYVTVNWNNMKQQMAYNFFLKSTNNQNTPYDCSSVMHYGRTAFSISGQDTIILKPDPSILIGQRQCLSFSDVQRINLFYNY</sequence>
<dbReference type="EC" id="3.4.24.-" evidence="2"/>
<dbReference type="InterPro" id="IPR024079">
    <property type="entry name" value="MetalloPept_cat_dom_sf"/>
</dbReference>
<evidence type="ECO:0000259" key="3">
    <source>
        <dbReference type="PROSITE" id="PS51864"/>
    </source>
</evidence>
<dbReference type="AlphaFoldDB" id="A0A3B4B8R8"/>
<keyword evidence="2" id="KW-0862">Zinc</keyword>
<keyword evidence="2" id="KW-0482">Metalloprotease</keyword>
<comment type="cofactor">
    <cofactor evidence="2">
        <name>Zn(2+)</name>
        <dbReference type="ChEBI" id="CHEBI:29105"/>
    </cofactor>
    <text evidence="2">Binds 1 zinc ion per subunit.</text>
</comment>
<dbReference type="PANTHER" id="PTHR10127">
    <property type="entry name" value="DISCOIDIN, CUB, EGF, LAMININ , AND ZINC METALLOPROTEASE DOMAIN CONTAINING"/>
    <property type="match status" value="1"/>
</dbReference>
<organism evidence="4 5">
    <name type="scientific">Periophthalmus magnuspinnatus</name>
    <dbReference type="NCBI Taxonomy" id="409849"/>
    <lineage>
        <taxon>Eukaryota</taxon>
        <taxon>Metazoa</taxon>
        <taxon>Chordata</taxon>
        <taxon>Craniata</taxon>
        <taxon>Vertebrata</taxon>
        <taxon>Euteleostomi</taxon>
        <taxon>Actinopterygii</taxon>
        <taxon>Neopterygii</taxon>
        <taxon>Teleostei</taxon>
        <taxon>Neoteleostei</taxon>
        <taxon>Acanthomorphata</taxon>
        <taxon>Gobiaria</taxon>
        <taxon>Gobiiformes</taxon>
        <taxon>Gobioidei</taxon>
        <taxon>Gobiidae</taxon>
        <taxon>Oxudercinae</taxon>
        <taxon>Periophthalmus</taxon>
    </lineage>
</organism>
<keyword evidence="5" id="KW-1185">Reference proteome</keyword>
<protein>
    <recommendedName>
        <fullName evidence="2">Metalloendopeptidase</fullName>
        <ecNumber evidence="2">3.4.24.-</ecNumber>
    </recommendedName>
</protein>
<dbReference type="GO" id="GO:0004222">
    <property type="term" value="F:metalloendopeptidase activity"/>
    <property type="evidence" value="ECO:0007669"/>
    <property type="project" value="UniProtKB-UniRule"/>
</dbReference>
<keyword evidence="2" id="KW-0479">Metal-binding</keyword>
<comment type="caution">
    <text evidence="1">Lacks conserved residue(s) required for the propagation of feature annotation.</text>
</comment>
<name>A0A3B4B8R8_9GOBI</name>
<dbReference type="PROSITE" id="PS51864">
    <property type="entry name" value="ASTACIN"/>
    <property type="match status" value="1"/>
</dbReference>
<keyword evidence="2" id="KW-0378">Hydrolase</keyword>
<accession>A0A3B4B8R8</accession>
<reference evidence="4" key="2">
    <citation type="submission" date="2025-09" db="UniProtKB">
        <authorList>
            <consortium name="Ensembl"/>
        </authorList>
    </citation>
    <scope>IDENTIFICATION</scope>
</reference>
<dbReference type="STRING" id="409849.ENSPMGP00000024936"/>
<reference evidence="4" key="1">
    <citation type="submission" date="2025-08" db="UniProtKB">
        <authorList>
            <consortium name="Ensembl"/>
        </authorList>
    </citation>
    <scope>IDENTIFICATION</scope>
</reference>
<evidence type="ECO:0000256" key="1">
    <source>
        <dbReference type="PROSITE-ProRule" id="PRU01211"/>
    </source>
</evidence>
<feature type="domain" description="Peptidase M12A" evidence="3">
    <location>
        <begin position="84"/>
        <end position="181"/>
    </location>
</feature>